<protein>
    <submittedName>
        <fullName evidence="1">Uncharacterized protein</fullName>
    </submittedName>
</protein>
<evidence type="ECO:0000313" key="1">
    <source>
        <dbReference type="EMBL" id="JAH38874.1"/>
    </source>
</evidence>
<reference evidence="1" key="2">
    <citation type="journal article" date="2015" name="Fish Shellfish Immunol.">
        <title>Early steps in the European eel (Anguilla anguilla)-Vibrio vulnificus interaction in the gills: Role of the RtxA13 toxin.</title>
        <authorList>
            <person name="Callol A."/>
            <person name="Pajuelo D."/>
            <person name="Ebbesson L."/>
            <person name="Teles M."/>
            <person name="MacKenzie S."/>
            <person name="Amaro C."/>
        </authorList>
    </citation>
    <scope>NUCLEOTIDE SEQUENCE</scope>
</reference>
<organism evidence="1">
    <name type="scientific">Anguilla anguilla</name>
    <name type="common">European freshwater eel</name>
    <name type="synonym">Muraena anguilla</name>
    <dbReference type="NCBI Taxonomy" id="7936"/>
    <lineage>
        <taxon>Eukaryota</taxon>
        <taxon>Metazoa</taxon>
        <taxon>Chordata</taxon>
        <taxon>Craniata</taxon>
        <taxon>Vertebrata</taxon>
        <taxon>Euteleostomi</taxon>
        <taxon>Actinopterygii</taxon>
        <taxon>Neopterygii</taxon>
        <taxon>Teleostei</taxon>
        <taxon>Anguilliformes</taxon>
        <taxon>Anguillidae</taxon>
        <taxon>Anguilla</taxon>
    </lineage>
</organism>
<dbReference type="EMBL" id="GBXM01069703">
    <property type="protein sequence ID" value="JAH38874.1"/>
    <property type="molecule type" value="Transcribed_RNA"/>
</dbReference>
<dbReference type="AlphaFoldDB" id="A0A0E9SBW6"/>
<sequence length="52" mass="5671">MAQSPRRKDCHPNAEGRIAPLKSARHLAGLAAVRSLRRCAAENNEPGSFVCR</sequence>
<accession>A0A0E9SBW6</accession>
<proteinExistence type="predicted"/>
<name>A0A0E9SBW6_ANGAN</name>
<reference evidence="1" key="1">
    <citation type="submission" date="2014-11" db="EMBL/GenBank/DDBJ databases">
        <authorList>
            <person name="Amaro Gonzalez C."/>
        </authorList>
    </citation>
    <scope>NUCLEOTIDE SEQUENCE</scope>
</reference>